<dbReference type="AlphaFoldDB" id="A0A075HX48"/>
<name>A0A075HX48_9ARCH</name>
<evidence type="ECO:0000313" key="1">
    <source>
        <dbReference type="EMBL" id="AIF18348.1"/>
    </source>
</evidence>
<dbReference type="PROSITE" id="PS51257">
    <property type="entry name" value="PROKAR_LIPOPROTEIN"/>
    <property type="match status" value="1"/>
</dbReference>
<protein>
    <submittedName>
        <fullName evidence="1">Uncharacterized protein</fullName>
    </submittedName>
</protein>
<dbReference type="EMBL" id="KF901107">
    <property type="protein sequence ID" value="AIF18348.1"/>
    <property type="molecule type" value="Genomic_DNA"/>
</dbReference>
<sequence length="148" mass="16027">MPCSRDCGLRLAGLLRPFLRLIAPLLGVVAGCRVEEGGPLPACFHRGSHSPLVIEIRGHVGHVHHQCSVLVVLGRYRSHDVMRPGERIVPCVLHRVEVIPGQHRQSSLRSNLLDQAALYIESLHGRALAGPFLNAVAPQAPRGLGRTG</sequence>
<accession>A0A075HX48</accession>
<proteinExistence type="predicted"/>
<organism evidence="1">
    <name type="scientific">uncultured marine thaumarchaeote KM3_82_D05</name>
    <dbReference type="NCBI Taxonomy" id="1456304"/>
    <lineage>
        <taxon>Archaea</taxon>
        <taxon>Nitrososphaerota</taxon>
        <taxon>environmental samples</taxon>
    </lineage>
</organism>
<reference evidence="1" key="1">
    <citation type="journal article" date="2014" name="Genome Biol. Evol.">
        <title>Pangenome evidence for extensive interdomain horizontal transfer affecting lineage core and shell genes in uncultured planktonic thaumarchaeota and euryarchaeota.</title>
        <authorList>
            <person name="Deschamps P."/>
            <person name="Zivanovic Y."/>
            <person name="Moreira D."/>
            <person name="Rodriguez-Valera F."/>
            <person name="Lopez-Garcia P."/>
        </authorList>
    </citation>
    <scope>NUCLEOTIDE SEQUENCE</scope>
</reference>